<gene>
    <name evidence="13" type="ORF">DS2_00865</name>
</gene>
<dbReference type="eggNOG" id="COG3017">
    <property type="taxonomic scope" value="Bacteria"/>
</dbReference>
<evidence type="ECO:0000256" key="3">
    <source>
        <dbReference type="ARBA" id="ARBA00011245"/>
    </source>
</evidence>
<evidence type="ECO:0000313" key="13">
    <source>
        <dbReference type="EMBL" id="EWH12228.1"/>
    </source>
</evidence>
<dbReference type="AlphaFoldDB" id="W7QWV5"/>
<dbReference type="EMBL" id="ARZY01000001">
    <property type="protein sequence ID" value="EWH12228.1"/>
    <property type="molecule type" value="Genomic_DNA"/>
</dbReference>
<evidence type="ECO:0000256" key="12">
    <source>
        <dbReference type="ARBA" id="ARBA00023288"/>
    </source>
</evidence>
<evidence type="ECO:0000256" key="7">
    <source>
        <dbReference type="ARBA" id="ARBA00022927"/>
    </source>
</evidence>
<dbReference type="InterPro" id="IPR004565">
    <property type="entry name" value="OM_lipoprot_LolB"/>
</dbReference>
<dbReference type="GO" id="GO:0015031">
    <property type="term" value="P:protein transport"/>
    <property type="evidence" value="ECO:0007669"/>
    <property type="project" value="UniProtKB-KW"/>
</dbReference>
<comment type="caution">
    <text evidence="13">The sequence shown here is derived from an EMBL/GenBank/DDBJ whole genome shotgun (WGS) entry which is preliminary data.</text>
</comment>
<comment type="similarity">
    <text evidence="2">Belongs to the LolB family.</text>
</comment>
<keyword evidence="12 13" id="KW-0449">Lipoprotein</keyword>
<evidence type="ECO:0000256" key="11">
    <source>
        <dbReference type="ARBA" id="ARBA00023237"/>
    </source>
</evidence>
<dbReference type="Gene3D" id="2.50.20.10">
    <property type="entry name" value="Lipoprotein localisation LolA/LolB/LppX"/>
    <property type="match status" value="1"/>
</dbReference>
<name>W7QWV5_9ALTE</name>
<dbReference type="CDD" id="cd16326">
    <property type="entry name" value="LolB"/>
    <property type="match status" value="1"/>
</dbReference>
<dbReference type="OrthoDB" id="9797618at2"/>
<keyword evidence="9" id="KW-0564">Palmitate</keyword>
<keyword evidence="5" id="KW-0813">Transport</keyword>
<keyword evidence="14" id="KW-1185">Reference proteome</keyword>
<evidence type="ECO:0000256" key="9">
    <source>
        <dbReference type="ARBA" id="ARBA00023139"/>
    </source>
</evidence>
<dbReference type="NCBIfam" id="TIGR00548">
    <property type="entry name" value="lolB"/>
    <property type="match status" value="1"/>
</dbReference>
<comment type="subcellular location">
    <subcellularLocation>
        <location evidence="1">Cell outer membrane</location>
        <topology evidence="1">Lipid-anchor</topology>
    </subcellularLocation>
</comment>
<protein>
    <recommendedName>
        <fullName evidence="4">Outer-membrane lipoprotein LolB</fullName>
    </recommendedName>
</protein>
<dbReference type="STRING" id="1328313.DS2_00865"/>
<keyword evidence="7" id="KW-0653">Protein transport</keyword>
<dbReference type="Proteomes" id="UP000019276">
    <property type="component" value="Unassembled WGS sequence"/>
</dbReference>
<keyword evidence="10" id="KW-0143">Chaperone</keyword>
<evidence type="ECO:0000256" key="10">
    <source>
        <dbReference type="ARBA" id="ARBA00023186"/>
    </source>
</evidence>
<evidence type="ECO:0000256" key="8">
    <source>
        <dbReference type="ARBA" id="ARBA00023136"/>
    </source>
</evidence>
<dbReference type="Pfam" id="PF03550">
    <property type="entry name" value="LolB"/>
    <property type="match status" value="1"/>
</dbReference>
<dbReference type="SUPFAM" id="SSF89392">
    <property type="entry name" value="Prokaryotic lipoproteins and lipoprotein localization factors"/>
    <property type="match status" value="1"/>
</dbReference>
<dbReference type="RefSeq" id="WP_035012685.1">
    <property type="nucleotide sequence ID" value="NZ_ARZY01000001.1"/>
</dbReference>
<evidence type="ECO:0000256" key="5">
    <source>
        <dbReference type="ARBA" id="ARBA00022448"/>
    </source>
</evidence>
<evidence type="ECO:0000256" key="6">
    <source>
        <dbReference type="ARBA" id="ARBA00022729"/>
    </source>
</evidence>
<accession>W7QWV5</accession>
<keyword evidence="6" id="KW-0732">Signal</keyword>
<evidence type="ECO:0000256" key="2">
    <source>
        <dbReference type="ARBA" id="ARBA00009696"/>
    </source>
</evidence>
<dbReference type="InterPro" id="IPR029046">
    <property type="entry name" value="LolA/LolB/LppX"/>
</dbReference>
<evidence type="ECO:0000256" key="1">
    <source>
        <dbReference type="ARBA" id="ARBA00004459"/>
    </source>
</evidence>
<evidence type="ECO:0000256" key="4">
    <source>
        <dbReference type="ARBA" id="ARBA00016202"/>
    </source>
</evidence>
<dbReference type="GO" id="GO:0009279">
    <property type="term" value="C:cell outer membrane"/>
    <property type="evidence" value="ECO:0007669"/>
    <property type="project" value="UniProtKB-SubCell"/>
</dbReference>
<reference evidence="13 14" key="1">
    <citation type="journal article" date="2014" name="Genome Announc.">
        <title>Draft Genome Sequence of the Agar-Degrading Bacterium Catenovulum sp. Strain DS-2, Isolated from Intestines of Haliotis diversicolor.</title>
        <authorList>
            <person name="Shan D."/>
            <person name="Li X."/>
            <person name="Gu Z."/>
            <person name="Wei G."/>
            <person name="Gao Z."/>
            <person name="Shao Z."/>
        </authorList>
    </citation>
    <scope>NUCLEOTIDE SEQUENCE [LARGE SCALE GENOMIC DNA]</scope>
    <source>
        <strain evidence="13 14">DS-2</strain>
    </source>
</reference>
<comment type="subunit">
    <text evidence="3">Monomer.</text>
</comment>
<dbReference type="PROSITE" id="PS51257">
    <property type="entry name" value="PROKAR_LIPOPROTEIN"/>
    <property type="match status" value="1"/>
</dbReference>
<evidence type="ECO:0000313" key="14">
    <source>
        <dbReference type="Proteomes" id="UP000019276"/>
    </source>
</evidence>
<keyword evidence="8" id="KW-0472">Membrane</keyword>
<proteinExistence type="inferred from homology"/>
<keyword evidence="11" id="KW-0998">Cell outer membrane</keyword>
<organism evidence="13 14">
    <name type="scientific">Catenovulum agarivorans DS-2</name>
    <dbReference type="NCBI Taxonomy" id="1328313"/>
    <lineage>
        <taxon>Bacteria</taxon>
        <taxon>Pseudomonadati</taxon>
        <taxon>Pseudomonadota</taxon>
        <taxon>Gammaproteobacteria</taxon>
        <taxon>Alteromonadales</taxon>
        <taxon>Alteromonadaceae</taxon>
        <taxon>Catenovulum</taxon>
    </lineage>
</organism>
<sequence>MKAFNYSIRGYLLSLVVFLSGCALKPDLPQLKDIYSAKQIKSFTAEGKIAFIRGKDRESVNFFWQQQSDNYQISLNTFLGIQVADITGFTPPKRVASKQKPAHISIKADGKSYQSNAPEQLLEQVIGWPIPINKVANWAKGDHQGVVMNRHDNGLAKEVFVRTQFDQEWRLQYLSYHSLGNVQLPKKIKCQYLDFTLIMQINEWKEINQ</sequence>